<gene>
    <name evidence="4" type="ORF">DRE_06646</name>
</gene>
<feature type="region of interest" description="Disordered" evidence="1">
    <location>
        <begin position="756"/>
        <end position="800"/>
    </location>
</feature>
<evidence type="ECO:0000313" key="4">
    <source>
        <dbReference type="EMBL" id="EWC44565.1"/>
    </source>
</evidence>
<feature type="domain" description="Far11/STRP N-terminal" evidence="2">
    <location>
        <begin position="126"/>
        <end position="444"/>
    </location>
</feature>
<dbReference type="AlphaFoldDB" id="W7I6S7"/>
<keyword evidence="5" id="KW-1185">Reference proteome</keyword>
<feature type="compositionally biased region" description="Low complexity" evidence="1">
    <location>
        <begin position="12"/>
        <end position="25"/>
    </location>
</feature>
<feature type="region of interest" description="Disordered" evidence="1">
    <location>
        <begin position="1"/>
        <end position="88"/>
    </location>
</feature>
<dbReference type="InterPro" id="IPR040185">
    <property type="entry name" value="Far11/STRP"/>
</dbReference>
<proteinExistence type="predicted"/>
<evidence type="ECO:0000313" key="5">
    <source>
        <dbReference type="Proteomes" id="UP000024837"/>
    </source>
</evidence>
<feature type="region of interest" description="Disordered" evidence="1">
    <location>
        <begin position="367"/>
        <end position="401"/>
    </location>
</feature>
<evidence type="ECO:0000259" key="2">
    <source>
        <dbReference type="SMART" id="SM01292"/>
    </source>
</evidence>
<dbReference type="InterPro" id="IPR021819">
    <property type="entry name" value="Far11/STRP_C"/>
</dbReference>
<dbReference type="SMART" id="SM01293">
    <property type="entry name" value="DUF3402"/>
    <property type="match status" value="1"/>
</dbReference>
<sequence length="989" mass="111680">MTATIESDEQEASQSSADSSAVVDEAFPDSSAIDEDAIDTTPGLDIPEPGAESRMGIKRGAKISIPFGPQPPSAASQPKNQPPQNPQSLRIDTAVTDREGENGFAPDSLSLSQLKKLVTEMPKLKQIEYAFKYSDTDTLQSEIEEWFPYTDYERQLILACKRQFQRIYKEVPWTRSSVLRRRKCLNRLVEFVESSSQEQRVDALLSLCYIAQGVYGETRSTEHQLHWIKENCKLIRQTSILDPLWSLIRMRISKEWDDRDPQEEDTSRQVDRRELRFCLTIFYLLLETGREDERFCEELAGLEPSISLFLVENVAKLRWEDAPGVPLLSLLLLLWKILLCILGTSQQLNKTKALRVALLEGADGDGPPITKDQVAELPRKTSRAKREPPSSGAGSVGSEPSYTSNLSAFSTITASPLDYHNFRQELLHKYPAYNAPAVPSFVTKSLVASANGETGLHTALTSASTTQSILNQPVHIATPAPSPPPSPVAGKGGKKHNYQTNNNFPFLYPPTALGGWKDGWANMNSNDVGVPTSIREGGDLFRSRVRVSPALQQLAEEKERFLKSERGWMGSDSETKSDSQKVESCPAKFKDRQKEVQILDRVDGIYRDSLPFLQSFVIVLLKITLANMSIANPPVPQNNANGGDKKDDDPNNVGILGDALELDGIAFMSMEDLDRLRNKEIMSKVTGVLFLCLLKWFRVSHILKFEYLSQLLLDSNFLPLMLKIYSHQEVTASVATIADKKDFSYFQFCARNSARQPTVSVPSPKGTRESESSDDAAPPPIMRVRRTNTEPEPSQFIKPGDNDEPTIITEFSWRNFFTTINFLRVMQKVCKGKPHRNLMLVQYKSSTILRKPLKVPQEEMRLYSLKLFKGQVPFCGRKWRQSNMRVITSIYLYCRPELRDDWLAAQDIDNDVEEAMPQEQALRGLTHFYNLHHYPQPMTLMGFDPNLLADERNFFTRELEKIDWGPSMIDQDVDGDEMVWDGPPLFQSS</sequence>
<evidence type="ECO:0000259" key="3">
    <source>
        <dbReference type="SMART" id="SM01293"/>
    </source>
</evidence>
<dbReference type="PANTHER" id="PTHR13239:SF4">
    <property type="entry name" value="AT25231P"/>
    <property type="match status" value="1"/>
</dbReference>
<organism evidence="4 5">
    <name type="scientific">Drechslerella stenobrocha 248</name>
    <dbReference type="NCBI Taxonomy" id="1043628"/>
    <lineage>
        <taxon>Eukaryota</taxon>
        <taxon>Fungi</taxon>
        <taxon>Dikarya</taxon>
        <taxon>Ascomycota</taxon>
        <taxon>Pezizomycotina</taxon>
        <taxon>Orbiliomycetes</taxon>
        <taxon>Orbiliales</taxon>
        <taxon>Orbiliaceae</taxon>
        <taxon>Drechslerella</taxon>
    </lineage>
</organism>
<protein>
    <recommendedName>
        <fullName evidence="6">Factor arrest protein 11</fullName>
    </recommendedName>
</protein>
<dbReference type="InterPro" id="IPR012486">
    <property type="entry name" value="Far11/STRP_N"/>
</dbReference>
<reference evidence="4 5" key="1">
    <citation type="submission" date="2013-05" db="EMBL/GenBank/DDBJ databases">
        <title>Drechslerella stenobrocha genome reveals carnivorous origination and mechanical trapping mechanism of predatory fungi.</title>
        <authorList>
            <person name="Liu X."/>
            <person name="Zhang W."/>
            <person name="Liu K."/>
        </authorList>
    </citation>
    <scope>NUCLEOTIDE SEQUENCE [LARGE SCALE GENOMIC DNA]</scope>
    <source>
        <strain evidence="4 5">248</strain>
    </source>
</reference>
<dbReference type="Pfam" id="PF11882">
    <property type="entry name" value="DUF3402"/>
    <property type="match status" value="1"/>
</dbReference>
<name>W7I6S7_9PEZI</name>
<evidence type="ECO:0000256" key="1">
    <source>
        <dbReference type="SAM" id="MobiDB-lite"/>
    </source>
</evidence>
<dbReference type="SMART" id="SM01292">
    <property type="entry name" value="N1221"/>
    <property type="match status" value="1"/>
</dbReference>
<accession>W7I6S7</accession>
<dbReference type="GO" id="GO:0005829">
    <property type="term" value="C:cytosol"/>
    <property type="evidence" value="ECO:0007669"/>
    <property type="project" value="TreeGrafter"/>
</dbReference>
<dbReference type="Pfam" id="PF07923">
    <property type="entry name" value="N1221"/>
    <property type="match status" value="1"/>
</dbReference>
<feature type="compositionally biased region" description="Acidic residues" evidence="1">
    <location>
        <begin position="1"/>
        <end position="11"/>
    </location>
</feature>
<dbReference type="PANTHER" id="PTHR13239">
    <property type="entry name" value="PROTEIN REQUIRED FOR HYPHAL ANASTOMOSIS HAM-2"/>
    <property type="match status" value="1"/>
</dbReference>
<feature type="domain" description="Far11/STRP C-terminal" evidence="3">
    <location>
        <begin position="531"/>
        <end position="959"/>
    </location>
</feature>
<dbReference type="HOGENOM" id="CLU_003184_0_0_1"/>
<dbReference type="OrthoDB" id="18234at2759"/>
<feature type="compositionally biased region" description="Basic and acidic residues" evidence="1">
    <location>
        <begin position="373"/>
        <end position="388"/>
    </location>
</feature>
<dbReference type="Proteomes" id="UP000024837">
    <property type="component" value="Unassembled WGS sequence"/>
</dbReference>
<dbReference type="GO" id="GO:0007010">
    <property type="term" value="P:cytoskeleton organization"/>
    <property type="evidence" value="ECO:0007669"/>
    <property type="project" value="TreeGrafter"/>
</dbReference>
<evidence type="ECO:0008006" key="6">
    <source>
        <dbReference type="Google" id="ProtNLM"/>
    </source>
</evidence>
<dbReference type="EMBL" id="KI966439">
    <property type="protein sequence ID" value="EWC44565.1"/>
    <property type="molecule type" value="Genomic_DNA"/>
</dbReference>